<dbReference type="EMBL" id="JAHCQH010000021">
    <property type="protein sequence ID" value="MBS9478779.1"/>
    <property type="molecule type" value="Genomic_DNA"/>
</dbReference>
<keyword evidence="3" id="KW-0732">Signal</keyword>
<proteinExistence type="inferred from homology"/>
<comment type="caution">
    <text evidence="5">The sequence shown here is derived from an EMBL/GenBank/DDBJ whole genome shotgun (WGS) entry which is preliminary data.</text>
</comment>
<dbReference type="GO" id="GO:0016787">
    <property type="term" value="F:hydrolase activity"/>
    <property type="evidence" value="ECO:0007669"/>
    <property type="project" value="UniProtKB-KW"/>
</dbReference>
<evidence type="ECO:0000256" key="2">
    <source>
        <dbReference type="ARBA" id="ARBA00022801"/>
    </source>
</evidence>
<dbReference type="SUPFAM" id="SSF56235">
    <property type="entry name" value="N-terminal nucleophile aminohydrolases (Ntn hydrolases)"/>
    <property type="match status" value="1"/>
</dbReference>
<dbReference type="RefSeq" id="WP_213756749.1">
    <property type="nucleotide sequence ID" value="NZ_JAHCQH010000021.1"/>
</dbReference>
<feature type="signal peptide" evidence="3">
    <location>
        <begin position="1"/>
        <end position="22"/>
    </location>
</feature>
<keyword evidence="6" id="KW-1185">Reference proteome</keyword>
<reference evidence="5" key="1">
    <citation type="submission" date="2021-05" db="EMBL/GenBank/DDBJ databases">
        <authorList>
            <person name="Sun Q."/>
            <person name="Inoue M."/>
        </authorList>
    </citation>
    <scope>NUCLEOTIDE SEQUENCE</scope>
    <source>
        <strain evidence="5">VKM B-3255</strain>
    </source>
</reference>
<dbReference type="PANTHER" id="PTHR35527:SF2">
    <property type="entry name" value="HYDROLASE"/>
    <property type="match status" value="1"/>
</dbReference>
<organism evidence="5 6">
    <name type="scientific">Ancylobacter radicis</name>
    <dbReference type="NCBI Taxonomy" id="2836179"/>
    <lineage>
        <taxon>Bacteria</taxon>
        <taxon>Pseudomonadati</taxon>
        <taxon>Pseudomonadota</taxon>
        <taxon>Alphaproteobacteria</taxon>
        <taxon>Hyphomicrobiales</taxon>
        <taxon>Xanthobacteraceae</taxon>
        <taxon>Ancylobacter</taxon>
    </lineage>
</organism>
<evidence type="ECO:0000313" key="6">
    <source>
        <dbReference type="Proteomes" id="UP001166585"/>
    </source>
</evidence>
<evidence type="ECO:0000313" key="5">
    <source>
        <dbReference type="EMBL" id="MBS9478779.1"/>
    </source>
</evidence>
<dbReference type="PROSITE" id="PS51257">
    <property type="entry name" value="PROKAR_LIPOPROTEIN"/>
    <property type="match status" value="1"/>
</dbReference>
<dbReference type="InterPro" id="IPR052193">
    <property type="entry name" value="Peptidase_C59"/>
</dbReference>
<comment type="similarity">
    <text evidence="1">Belongs to the peptidase C59 family.</text>
</comment>
<dbReference type="Proteomes" id="UP001166585">
    <property type="component" value="Unassembled WGS sequence"/>
</dbReference>
<protein>
    <submittedName>
        <fullName evidence="5">Choloylglycine hydrolase family protein</fullName>
    </submittedName>
</protein>
<dbReference type="InterPro" id="IPR029132">
    <property type="entry name" value="CBAH/NAAA_C"/>
</dbReference>
<dbReference type="InterPro" id="IPR029055">
    <property type="entry name" value="Ntn_hydrolases_N"/>
</dbReference>
<dbReference type="Pfam" id="PF02275">
    <property type="entry name" value="CBAH"/>
    <property type="match status" value="1"/>
</dbReference>
<accession>A0ABS5RAT4</accession>
<evidence type="ECO:0000256" key="3">
    <source>
        <dbReference type="SAM" id="SignalP"/>
    </source>
</evidence>
<evidence type="ECO:0000259" key="4">
    <source>
        <dbReference type="Pfam" id="PF02275"/>
    </source>
</evidence>
<dbReference type="CDD" id="cd00542">
    <property type="entry name" value="Ntn_PVA"/>
    <property type="match status" value="1"/>
</dbReference>
<feature type="chain" id="PRO_5046544198" evidence="3">
    <location>
        <begin position="23"/>
        <end position="366"/>
    </location>
</feature>
<gene>
    <name evidence="5" type="ORF">KIP89_16850</name>
</gene>
<dbReference type="PANTHER" id="PTHR35527">
    <property type="entry name" value="CHOLOYLGLYCINE HYDROLASE"/>
    <property type="match status" value="1"/>
</dbReference>
<keyword evidence="2 5" id="KW-0378">Hydrolase</keyword>
<evidence type="ECO:0000256" key="1">
    <source>
        <dbReference type="ARBA" id="ARBA00006625"/>
    </source>
</evidence>
<sequence>MMRLVATTLSLLAMVNAGIACTAVDLIAADKSVIAGRTMEWAYDMKWTLVSQPKGTPLTLVAPKAAGLPNVTVTTKYAVVGVSAGIIPGGALLDGQNAQGLSMSANFLPGFTQYQTVTAQDKQYQSVLTFGSWALGSFASVAELEPALKTMKVWADASLPSGPTPPTLHFVFVDRSGAGIVVEYVDGEVRIHQNAAHVLTNAPTYDWHLNNLRNYLSLSTVAVAQRQVGTLNVTELGAGGGGLGLPGDYTPPSRFVKAAFLRHYAEQPKDAAGAAQMVGHILNNVDIPVGIAQFKNPDGSLGSDYTQWVVVKDLTNNRLSIANYANRLNYLTIELDPLFAQDTPGAKLVDDLPYPRPVAAPGLLAP</sequence>
<name>A0ABS5RAT4_9HYPH</name>
<dbReference type="Gene3D" id="3.60.60.10">
    <property type="entry name" value="Penicillin V Acylase, Chain A"/>
    <property type="match status" value="1"/>
</dbReference>
<feature type="domain" description="Choloylglycine hydrolase/NAAA C-terminal" evidence="4">
    <location>
        <begin position="21"/>
        <end position="324"/>
    </location>
</feature>